<dbReference type="Gene3D" id="3.30.700.10">
    <property type="entry name" value="Glycoprotein, Type 4 Pilin"/>
    <property type="match status" value="1"/>
</dbReference>
<protein>
    <submittedName>
        <fullName evidence="1">Tfp pilus assembly protein PilE</fullName>
    </submittedName>
</protein>
<gene>
    <name evidence="1" type="ORF">NCTC11645_00667</name>
</gene>
<dbReference type="STRING" id="673.AL542_07785"/>
<evidence type="ECO:0000313" key="1">
    <source>
        <dbReference type="EMBL" id="STO56329.1"/>
    </source>
</evidence>
<reference evidence="1 2" key="1">
    <citation type="submission" date="2018-06" db="EMBL/GenBank/DDBJ databases">
        <authorList>
            <consortium name="Pathogen Informatics"/>
            <person name="Doyle S."/>
        </authorList>
    </citation>
    <scope>NUCLEOTIDE SEQUENCE [LARGE SCALE GENOMIC DNA]</scope>
    <source>
        <strain evidence="1 2">NCTC11645</strain>
    </source>
</reference>
<dbReference type="Pfam" id="PF07963">
    <property type="entry name" value="N_methyl"/>
    <property type="match status" value="1"/>
</dbReference>
<name>A0A377HJH1_GRIHO</name>
<organism evidence="1 2">
    <name type="scientific">Grimontia hollisae</name>
    <name type="common">Vibrio hollisae</name>
    <dbReference type="NCBI Taxonomy" id="673"/>
    <lineage>
        <taxon>Bacteria</taxon>
        <taxon>Pseudomonadati</taxon>
        <taxon>Pseudomonadota</taxon>
        <taxon>Gammaproteobacteria</taxon>
        <taxon>Vibrionales</taxon>
        <taxon>Vibrionaceae</taxon>
        <taxon>Grimontia</taxon>
    </lineage>
</organism>
<dbReference type="PROSITE" id="PS00409">
    <property type="entry name" value="PROKAR_NTER_METHYL"/>
    <property type="match status" value="1"/>
</dbReference>
<sequence>MKGFTLIELITVLVILGILSVFAVPRLSGADAFSVISARDTGLSVARQVQLRAMQQENPSAGCYALYVAASRMGGSGDPDCGFGDNRSDVVDLSESQVRIYPAQTVHFDLLGRPVSVSGARLCASSDCEITFSQGERSASICFNSEGYFYACRG</sequence>
<proteinExistence type="predicted"/>
<dbReference type="NCBIfam" id="TIGR02532">
    <property type="entry name" value="IV_pilin_GFxxxE"/>
    <property type="match status" value="1"/>
</dbReference>
<dbReference type="InterPro" id="IPR045584">
    <property type="entry name" value="Pilin-like"/>
</dbReference>
<evidence type="ECO:0000313" key="2">
    <source>
        <dbReference type="Proteomes" id="UP000254512"/>
    </source>
</evidence>
<dbReference type="Proteomes" id="UP000254512">
    <property type="component" value="Unassembled WGS sequence"/>
</dbReference>
<dbReference type="RefSeq" id="WP_115659387.1">
    <property type="nucleotide sequence ID" value="NZ_UGHD01000002.1"/>
</dbReference>
<dbReference type="SUPFAM" id="SSF54523">
    <property type="entry name" value="Pili subunits"/>
    <property type="match status" value="1"/>
</dbReference>
<dbReference type="AlphaFoldDB" id="A0A377HJH1"/>
<dbReference type="InterPro" id="IPR012902">
    <property type="entry name" value="N_methyl_site"/>
</dbReference>
<accession>A0A377HJH1</accession>
<dbReference type="EMBL" id="UGHD01000002">
    <property type="protein sequence ID" value="STO56329.1"/>
    <property type="molecule type" value="Genomic_DNA"/>
</dbReference>